<feature type="compositionally biased region" description="Polar residues" evidence="1">
    <location>
        <begin position="652"/>
        <end position="661"/>
    </location>
</feature>
<dbReference type="OrthoDB" id="5386574at2759"/>
<dbReference type="Proteomes" id="UP000327013">
    <property type="component" value="Unassembled WGS sequence"/>
</dbReference>
<organism evidence="2 3">
    <name type="scientific">Carpinus fangiana</name>
    <dbReference type="NCBI Taxonomy" id="176857"/>
    <lineage>
        <taxon>Eukaryota</taxon>
        <taxon>Viridiplantae</taxon>
        <taxon>Streptophyta</taxon>
        <taxon>Embryophyta</taxon>
        <taxon>Tracheophyta</taxon>
        <taxon>Spermatophyta</taxon>
        <taxon>Magnoliopsida</taxon>
        <taxon>eudicotyledons</taxon>
        <taxon>Gunneridae</taxon>
        <taxon>Pentapetalae</taxon>
        <taxon>rosids</taxon>
        <taxon>fabids</taxon>
        <taxon>Fagales</taxon>
        <taxon>Betulaceae</taxon>
        <taxon>Carpinus</taxon>
    </lineage>
</organism>
<feature type="compositionally biased region" description="Polar residues" evidence="1">
    <location>
        <begin position="352"/>
        <end position="364"/>
    </location>
</feature>
<feature type="region of interest" description="Disordered" evidence="1">
    <location>
        <begin position="87"/>
        <end position="375"/>
    </location>
</feature>
<feature type="compositionally biased region" description="Basic and acidic residues" evidence="1">
    <location>
        <begin position="460"/>
        <end position="486"/>
    </location>
</feature>
<evidence type="ECO:0008006" key="4">
    <source>
        <dbReference type="Google" id="ProtNLM"/>
    </source>
</evidence>
<feature type="compositionally biased region" description="Basic residues" evidence="1">
    <location>
        <begin position="798"/>
        <end position="808"/>
    </location>
</feature>
<feature type="compositionally biased region" description="Polar residues" evidence="1">
    <location>
        <begin position="94"/>
        <end position="114"/>
    </location>
</feature>
<feature type="compositionally biased region" description="Basic and acidic residues" evidence="1">
    <location>
        <begin position="710"/>
        <end position="723"/>
    </location>
</feature>
<comment type="caution">
    <text evidence="2">The sequence shown here is derived from an EMBL/GenBank/DDBJ whole genome shotgun (WGS) entry which is preliminary data.</text>
</comment>
<feature type="compositionally biased region" description="Basic and acidic residues" evidence="1">
    <location>
        <begin position="21"/>
        <end position="44"/>
    </location>
</feature>
<feature type="compositionally biased region" description="Basic and acidic residues" evidence="1">
    <location>
        <begin position="551"/>
        <end position="576"/>
    </location>
</feature>
<feature type="region of interest" description="Disordered" evidence="1">
    <location>
        <begin position="764"/>
        <end position="817"/>
    </location>
</feature>
<evidence type="ECO:0000256" key="1">
    <source>
        <dbReference type="SAM" id="MobiDB-lite"/>
    </source>
</evidence>
<feature type="compositionally biased region" description="Basic and acidic residues" evidence="1">
    <location>
        <begin position="268"/>
        <end position="279"/>
    </location>
</feature>
<dbReference type="AlphaFoldDB" id="A0A5N6KQE3"/>
<feature type="compositionally biased region" description="Basic and acidic residues" evidence="1">
    <location>
        <begin position="608"/>
        <end position="617"/>
    </location>
</feature>
<feature type="compositionally biased region" description="Polar residues" evidence="1">
    <location>
        <begin position="49"/>
        <end position="61"/>
    </location>
</feature>
<feature type="region of interest" description="Disordered" evidence="1">
    <location>
        <begin position="974"/>
        <end position="1006"/>
    </location>
</feature>
<feature type="compositionally biased region" description="Low complexity" evidence="1">
    <location>
        <begin position="730"/>
        <end position="751"/>
    </location>
</feature>
<dbReference type="EMBL" id="VIBQ01000010">
    <property type="protein sequence ID" value="KAB8338738.1"/>
    <property type="molecule type" value="Genomic_DNA"/>
</dbReference>
<feature type="compositionally biased region" description="Polar residues" evidence="1">
    <location>
        <begin position="695"/>
        <end position="704"/>
    </location>
</feature>
<feature type="compositionally biased region" description="Basic and acidic residues" evidence="1">
    <location>
        <begin position="167"/>
        <end position="180"/>
    </location>
</feature>
<feature type="region of interest" description="Disordered" evidence="1">
    <location>
        <begin position="402"/>
        <end position="440"/>
    </location>
</feature>
<reference evidence="2 3" key="1">
    <citation type="submission" date="2019-06" db="EMBL/GenBank/DDBJ databases">
        <title>A chromosomal-level reference genome of Carpinus fangiana (Coryloideae, Betulaceae).</title>
        <authorList>
            <person name="Yang X."/>
            <person name="Wang Z."/>
            <person name="Zhang L."/>
            <person name="Hao G."/>
            <person name="Liu J."/>
            <person name="Yang Y."/>
        </authorList>
    </citation>
    <scope>NUCLEOTIDE SEQUENCE [LARGE SCALE GENOMIC DNA]</scope>
    <source>
        <strain evidence="2">Cfa_2016G</strain>
        <tissue evidence="2">Leaf</tissue>
    </source>
</reference>
<sequence length="1006" mass="106744">MSQPVVPQRPSRSPHPPVSLDEPKVPPRPTRKFERSLSRDRENYARSPLNESPFQAPSAETASKPAIRRPPSVASLPLVGQEGLEYASLEDAQPTATSGNDVNLVVPNTTSSVASDLPLHAPKASASAGTTSRLAEVTRADSATGITASSPVSRPRSTLERPSSSISKDRPGSAAEHRPWETFIPEIGVRVPMYPNAGDVQAPTPGPGSSAPSTGVGYFNSGSRPATSSGPTVGRRKSTQFQAPPDSYGLHGHGVGPQDQFEKSWYQKHPDEARKEEHGAYGPAVRGEQHDWTMSSEQLNRLVRDSALRQNGTSATPEALGTPTEQIGYMATEKYASRSNSPKPLPLHKTTSRTAHSRTGSGTHAESPLRTASFAEEILGHQQALDSEDESVHVDAPAGRSSKYAASGYEHPVIDLGPRGGNTSHHGGWIQEDGSGTPILASDEIAKNPQAWLMPAVSPEAEKHSHDEEYFSGVDERGIPKYERGYRSHSRSRSRNEGNSRPSSLHGASGLSRFISHDEGAGTPLEEIEEFEPLFEEDDNQPVKKPATAADKLKRPELEHRFPSRDIWEDTPDSLRLETTVDTPEEPAPAKVSTSAPASAMFETPEQEALRKGEHSLPKPKLNSAVQADVAAHRPGMRQRFPSSDIWEDTPDSQMFTTTVGEEQLAREANAEKPAVPTRPTKAHPSIPPRPSGLAKQTSPTERQGPTIPDRPKPKIGTERDIDVEPATGPSIAAPKAKPAVPARPAAASAKFASIKSSFMNDLNSRLQLGPKPPAKSEEVSPEAKEEDAAPLADARKGRARGPARRKPAASPSGEASAGALSIFAPVAVWSISPTADLVVDSYSTQTITPGSAKIAAAALPSDDGAPKHDSTAAEIAAFEERRIGHAGDVPNEPVPTSSTPILAADAALAQTAPSSLPAAIAPGQLRDSDSPVPALRELDRKDSATPDLIDADAEAERQRVLAKLPAAANITPAADGVGRTVGRPLTGDAADRSVQEGGDVVVPEQ</sequence>
<proteinExistence type="predicted"/>
<feature type="compositionally biased region" description="Acidic residues" evidence="1">
    <location>
        <begin position="526"/>
        <end position="540"/>
    </location>
</feature>
<dbReference type="Pfam" id="PF11489">
    <property type="entry name" value="Aim21"/>
    <property type="match status" value="1"/>
</dbReference>
<feature type="region of interest" description="Disordered" evidence="1">
    <location>
        <begin position="1"/>
        <end position="74"/>
    </location>
</feature>
<feature type="region of interest" description="Disordered" evidence="1">
    <location>
        <begin position="458"/>
        <end position="751"/>
    </location>
</feature>
<accession>A0A5N6KQE3</accession>
<evidence type="ECO:0000313" key="2">
    <source>
        <dbReference type="EMBL" id="KAB8338738.1"/>
    </source>
</evidence>
<feature type="compositionally biased region" description="Basic and acidic residues" evidence="1">
    <location>
        <begin position="775"/>
        <end position="788"/>
    </location>
</feature>
<gene>
    <name evidence="2" type="ORF">FH972_021683</name>
</gene>
<keyword evidence="3" id="KW-1185">Reference proteome</keyword>
<evidence type="ECO:0000313" key="3">
    <source>
        <dbReference type="Proteomes" id="UP000327013"/>
    </source>
</evidence>
<name>A0A5N6KQE3_9ROSI</name>
<feature type="compositionally biased region" description="Polar residues" evidence="1">
    <location>
        <begin position="144"/>
        <end position="166"/>
    </location>
</feature>
<dbReference type="InterPro" id="IPR021582">
    <property type="entry name" value="Aim21"/>
</dbReference>
<feature type="compositionally biased region" description="Polar residues" evidence="1">
    <location>
        <begin position="220"/>
        <end position="231"/>
    </location>
</feature>
<protein>
    <recommendedName>
        <fullName evidence="4">Altered inheritance of mitochondria protein 21</fullName>
    </recommendedName>
</protein>